<gene>
    <name evidence="13" type="primary">hisN</name>
    <name evidence="13" type="ORF">Mal48_18250</name>
</gene>
<keyword evidence="6 12" id="KW-0479">Metal-binding</keyword>
<keyword evidence="7 13" id="KW-0378">Hydrolase</keyword>
<keyword evidence="5" id="KW-0028">Amino-acid biosynthesis</keyword>
<dbReference type="GO" id="GO:0004401">
    <property type="term" value="F:histidinol-phosphatase activity"/>
    <property type="evidence" value="ECO:0007669"/>
    <property type="project" value="UniProtKB-UniRule"/>
</dbReference>
<proteinExistence type="inferred from homology"/>
<dbReference type="Pfam" id="PF00459">
    <property type="entry name" value="Inositol_P"/>
    <property type="match status" value="1"/>
</dbReference>
<keyword evidence="9" id="KW-0368">Histidine biosynthesis</keyword>
<dbReference type="Gene3D" id="3.30.540.10">
    <property type="entry name" value="Fructose-1,6-Bisphosphatase, subunit A, domain 1"/>
    <property type="match status" value="1"/>
</dbReference>
<feature type="binding site" evidence="12">
    <location>
        <position position="76"/>
    </location>
    <ligand>
        <name>Mg(2+)</name>
        <dbReference type="ChEBI" id="CHEBI:18420"/>
        <label>1</label>
        <note>catalytic</note>
    </ligand>
</feature>
<dbReference type="PANTHER" id="PTHR43200:SF6">
    <property type="entry name" value="3'(2'),5'-BISPHOSPHATE NUCLEOTIDASE"/>
    <property type="match status" value="1"/>
</dbReference>
<comment type="pathway">
    <text evidence="2">Amino-acid biosynthesis; L-histidine biosynthesis; L-histidine from 5-phospho-alpha-D-ribose 1-diphosphate: step 8/9.</text>
</comment>
<feature type="binding site" evidence="12">
    <location>
        <position position="95"/>
    </location>
    <ligand>
        <name>Mg(2+)</name>
        <dbReference type="ChEBI" id="CHEBI:18420"/>
        <label>1</label>
        <note>catalytic</note>
    </ligand>
</feature>
<comment type="catalytic activity">
    <reaction evidence="10">
        <text>L-histidinol phosphate + H2O = L-histidinol + phosphate</text>
        <dbReference type="Rhea" id="RHEA:14465"/>
        <dbReference type="ChEBI" id="CHEBI:15377"/>
        <dbReference type="ChEBI" id="CHEBI:43474"/>
        <dbReference type="ChEBI" id="CHEBI:57699"/>
        <dbReference type="ChEBI" id="CHEBI:57980"/>
        <dbReference type="EC" id="3.1.3.15"/>
    </reaction>
</comment>
<dbReference type="InterPro" id="IPR051090">
    <property type="entry name" value="Inositol_monoP_superfamily"/>
</dbReference>
<evidence type="ECO:0000256" key="3">
    <source>
        <dbReference type="ARBA" id="ARBA00009759"/>
    </source>
</evidence>
<reference evidence="13 14" key="1">
    <citation type="submission" date="2019-02" db="EMBL/GenBank/DDBJ databases">
        <title>Deep-cultivation of Planctomycetes and their phenomic and genomic characterization uncovers novel biology.</title>
        <authorList>
            <person name="Wiegand S."/>
            <person name="Jogler M."/>
            <person name="Boedeker C."/>
            <person name="Pinto D."/>
            <person name="Vollmers J."/>
            <person name="Rivas-Marin E."/>
            <person name="Kohn T."/>
            <person name="Peeters S.H."/>
            <person name="Heuer A."/>
            <person name="Rast P."/>
            <person name="Oberbeckmann S."/>
            <person name="Bunk B."/>
            <person name="Jeske O."/>
            <person name="Meyerdierks A."/>
            <person name="Storesund J.E."/>
            <person name="Kallscheuer N."/>
            <person name="Luecker S."/>
            <person name="Lage O.M."/>
            <person name="Pohl T."/>
            <person name="Merkel B.J."/>
            <person name="Hornburger P."/>
            <person name="Mueller R.-W."/>
            <person name="Bruemmer F."/>
            <person name="Labrenz M."/>
            <person name="Spormann A.M."/>
            <person name="Op den Camp H."/>
            <person name="Overmann J."/>
            <person name="Amann R."/>
            <person name="Jetten M.S.M."/>
            <person name="Mascher T."/>
            <person name="Medema M.H."/>
            <person name="Devos D.P."/>
            <person name="Kaster A.-K."/>
            <person name="Ovreas L."/>
            <person name="Rohde M."/>
            <person name="Galperin M.Y."/>
            <person name="Jogler C."/>
        </authorList>
    </citation>
    <scope>NUCLEOTIDE SEQUENCE [LARGE SCALE GENOMIC DNA]</scope>
    <source>
        <strain evidence="13 14">Mal48</strain>
    </source>
</reference>
<dbReference type="OrthoDB" id="9772456at2"/>
<dbReference type="UniPathway" id="UPA00031">
    <property type="reaction ID" value="UER00013"/>
</dbReference>
<feature type="binding site" evidence="12">
    <location>
        <position position="222"/>
    </location>
    <ligand>
        <name>Mg(2+)</name>
        <dbReference type="ChEBI" id="CHEBI:18420"/>
        <label>1</label>
        <note>catalytic</note>
    </ligand>
</feature>
<dbReference type="AlphaFoldDB" id="A0A517QLR7"/>
<dbReference type="Gene3D" id="3.40.190.80">
    <property type="match status" value="1"/>
</dbReference>
<comment type="similarity">
    <text evidence="3">Belongs to the inositol monophosphatase superfamily.</text>
</comment>
<dbReference type="Proteomes" id="UP000315724">
    <property type="component" value="Chromosome"/>
</dbReference>
<dbReference type="GO" id="GO:0046872">
    <property type="term" value="F:metal ion binding"/>
    <property type="evidence" value="ECO:0007669"/>
    <property type="project" value="UniProtKB-KW"/>
</dbReference>
<feature type="binding site" evidence="12">
    <location>
        <position position="94"/>
    </location>
    <ligand>
        <name>Mg(2+)</name>
        <dbReference type="ChEBI" id="CHEBI:18420"/>
        <label>1</label>
        <note>catalytic</note>
    </ligand>
</feature>
<dbReference type="PRINTS" id="PR00377">
    <property type="entry name" value="IMPHPHTASES"/>
</dbReference>
<evidence type="ECO:0000256" key="7">
    <source>
        <dbReference type="ARBA" id="ARBA00022801"/>
    </source>
</evidence>
<evidence type="ECO:0000256" key="8">
    <source>
        <dbReference type="ARBA" id="ARBA00022842"/>
    </source>
</evidence>
<dbReference type="EMBL" id="CP036267">
    <property type="protein sequence ID" value="QDT32578.1"/>
    <property type="molecule type" value="Genomic_DNA"/>
</dbReference>
<dbReference type="PANTHER" id="PTHR43200">
    <property type="entry name" value="PHOSPHATASE"/>
    <property type="match status" value="1"/>
</dbReference>
<organism evidence="13 14">
    <name type="scientific">Thalassoglobus polymorphus</name>
    <dbReference type="NCBI Taxonomy" id="2527994"/>
    <lineage>
        <taxon>Bacteria</taxon>
        <taxon>Pseudomonadati</taxon>
        <taxon>Planctomycetota</taxon>
        <taxon>Planctomycetia</taxon>
        <taxon>Planctomycetales</taxon>
        <taxon>Planctomycetaceae</taxon>
        <taxon>Thalassoglobus</taxon>
    </lineage>
</organism>
<comment type="cofactor">
    <cofactor evidence="1 12">
        <name>Mg(2+)</name>
        <dbReference type="ChEBI" id="CHEBI:18420"/>
    </cofactor>
</comment>
<name>A0A517QLR7_9PLAN</name>
<evidence type="ECO:0000313" key="13">
    <source>
        <dbReference type="EMBL" id="QDT32578.1"/>
    </source>
</evidence>
<dbReference type="InterPro" id="IPR000760">
    <property type="entry name" value="Inositol_monophosphatase-like"/>
</dbReference>
<dbReference type="SUPFAM" id="SSF56655">
    <property type="entry name" value="Carbohydrate phosphatase"/>
    <property type="match status" value="1"/>
</dbReference>
<accession>A0A517QLR7</accession>
<keyword evidence="8 12" id="KW-0460">Magnesium</keyword>
<dbReference type="GO" id="GO:0000105">
    <property type="term" value="P:L-histidine biosynthetic process"/>
    <property type="evidence" value="ECO:0007669"/>
    <property type="project" value="UniProtKB-UniRule"/>
</dbReference>
<evidence type="ECO:0000256" key="10">
    <source>
        <dbReference type="ARBA" id="ARBA00049158"/>
    </source>
</evidence>
<dbReference type="FunFam" id="3.30.540.10:FF:000003">
    <property type="entry name" value="Inositol-1-monophosphatase"/>
    <property type="match status" value="1"/>
</dbReference>
<dbReference type="InterPro" id="IPR011809">
    <property type="entry name" value="His_9_proposed"/>
</dbReference>
<evidence type="ECO:0000256" key="4">
    <source>
        <dbReference type="ARBA" id="ARBA00013085"/>
    </source>
</evidence>
<dbReference type="EC" id="3.1.3.15" evidence="4 11"/>
<evidence type="ECO:0000313" key="14">
    <source>
        <dbReference type="Proteomes" id="UP000315724"/>
    </source>
</evidence>
<dbReference type="InterPro" id="IPR020583">
    <property type="entry name" value="Inositol_monoP_metal-BS"/>
</dbReference>
<evidence type="ECO:0000256" key="11">
    <source>
        <dbReference type="NCBIfam" id="TIGR02067"/>
    </source>
</evidence>
<evidence type="ECO:0000256" key="5">
    <source>
        <dbReference type="ARBA" id="ARBA00022605"/>
    </source>
</evidence>
<protein>
    <recommendedName>
        <fullName evidence="4 11">Histidinol-phosphatase</fullName>
        <ecNumber evidence="4 11">3.1.3.15</ecNumber>
    </recommendedName>
</protein>
<feature type="binding site" evidence="12">
    <location>
        <position position="92"/>
    </location>
    <ligand>
        <name>Mg(2+)</name>
        <dbReference type="ChEBI" id="CHEBI:18420"/>
        <label>1</label>
        <note>catalytic</note>
    </ligand>
</feature>
<evidence type="ECO:0000256" key="2">
    <source>
        <dbReference type="ARBA" id="ARBA00004970"/>
    </source>
</evidence>
<evidence type="ECO:0000256" key="12">
    <source>
        <dbReference type="PIRSR" id="PIRSR600760-2"/>
    </source>
</evidence>
<keyword evidence="14" id="KW-1185">Reference proteome</keyword>
<dbReference type="KEGG" id="tpol:Mal48_18250"/>
<dbReference type="PROSITE" id="PS00629">
    <property type="entry name" value="IMP_1"/>
    <property type="match status" value="1"/>
</dbReference>
<evidence type="ECO:0000256" key="6">
    <source>
        <dbReference type="ARBA" id="ARBA00022723"/>
    </source>
</evidence>
<evidence type="ECO:0000256" key="1">
    <source>
        <dbReference type="ARBA" id="ARBA00001946"/>
    </source>
</evidence>
<sequence length="267" mass="29103">MDTNANQQRSIQERLNFGLDVSAQAEAIVMKYFLNDKLQVMLKGDQSPVTVADRGAEEFLRGKIAQEFPDDAIMGEEFGAQDGTSGFRWILDPIDGTKSFIHGVPLFGMLVGLQFEGDCVAGICRIPATNEVVYAHRGGGAWWQRGESEPVPAKVSDTSELSESLFLFTAVEGWQEIDQFELLGEFSAKCRLSRSWGDCYGHILVATGRADLMVDPLLAEWDAAALIPIVEEAGGVFMDWKGESTALGGNGISVNPHLKDAVLAMIQ</sequence>
<evidence type="ECO:0000256" key="9">
    <source>
        <dbReference type="ARBA" id="ARBA00023102"/>
    </source>
</evidence>
<dbReference type="NCBIfam" id="TIGR02067">
    <property type="entry name" value="his_9_HisN"/>
    <property type="match status" value="1"/>
</dbReference>
<dbReference type="RefSeq" id="WP_145197939.1">
    <property type="nucleotide sequence ID" value="NZ_CP036267.1"/>
</dbReference>